<evidence type="ECO:0000256" key="17">
    <source>
        <dbReference type="ARBA" id="ARBA00023160"/>
    </source>
</evidence>
<keyword evidence="12 21" id="KW-1133">Transmembrane helix</keyword>
<comment type="pathway">
    <text evidence="2">Sphingolipid metabolism.</text>
</comment>
<dbReference type="PROSITE" id="PS50255">
    <property type="entry name" value="CYTOCHROME_B5_2"/>
    <property type="match status" value="1"/>
</dbReference>
<organism evidence="23 24">
    <name type="scientific">Mycena maculata</name>
    <dbReference type="NCBI Taxonomy" id="230809"/>
    <lineage>
        <taxon>Eukaryota</taxon>
        <taxon>Fungi</taxon>
        <taxon>Dikarya</taxon>
        <taxon>Basidiomycota</taxon>
        <taxon>Agaricomycotina</taxon>
        <taxon>Agaricomycetes</taxon>
        <taxon>Agaricomycetidae</taxon>
        <taxon>Agaricales</taxon>
        <taxon>Marasmiineae</taxon>
        <taxon>Mycenaceae</taxon>
        <taxon>Mycena</taxon>
    </lineage>
</organism>
<evidence type="ECO:0000256" key="19">
    <source>
        <dbReference type="PIRSR" id="PIRSR005149-1"/>
    </source>
</evidence>
<evidence type="ECO:0000313" key="24">
    <source>
        <dbReference type="Proteomes" id="UP001215280"/>
    </source>
</evidence>
<dbReference type="EMBL" id="JARJLG010000064">
    <property type="protein sequence ID" value="KAJ7755371.1"/>
    <property type="molecule type" value="Genomic_DNA"/>
</dbReference>
<dbReference type="Pfam" id="PF00173">
    <property type="entry name" value="Cyt-b5"/>
    <property type="match status" value="1"/>
</dbReference>
<keyword evidence="5 18" id="KW-0444">Lipid biosynthesis</keyword>
<feature type="binding site" evidence="19">
    <location>
        <position position="271"/>
    </location>
    <ligand>
        <name>Zn(2+)</name>
        <dbReference type="ChEBI" id="CHEBI:29105"/>
        <label>2</label>
    </ligand>
</feature>
<evidence type="ECO:0000256" key="13">
    <source>
        <dbReference type="ARBA" id="ARBA00023002"/>
    </source>
</evidence>
<feature type="binding site" evidence="19">
    <location>
        <position position="345"/>
    </location>
    <ligand>
        <name>Zn(2+)</name>
        <dbReference type="ChEBI" id="CHEBI:29105"/>
        <label>2</label>
    </ligand>
</feature>
<feature type="binding site" evidence="19">
    <location>
        <position position="326"/>
    </location>
    <ligand>
        <name>Zn(2+)</name>
        <dbReference type="ChEBI" id="CHEBI:29105"/>
        <label>2</label>
    </ligand>
</feature>
<accession>A0AAD7ND81</accession>
<evidence type="ECO:0000313" key="23">
    <source>
        <dbReference type="EMBL" id="KAJ7755371.1"/>
    </source>
</evidence>
<keyword evidence="13 18" id="KW-0560">Oxidoreductase</keyword>
<evidence type="ECO:0000256" key="5">
    <source>
        <dbReference type="ARBA" id="ARBA00022516"/>
    </source>
</evidence>
<evidence type="ECO:0000256" key="1">
    <source>
        <dbReference type="ARBA" id="ARBA00004477"/>
    </source>
</evidence>
<dbReference type="InterPro" id="IPR036400">
    <property type="entry name" value="Cyt_B5-like_heme/steroid_sf"/>
</dbReference>
<dbReference type="Gene3D" id="3.10.120.10">
    <property type="entry name" value="Cytochrome b5-like heme/steroid binding domain"/>
    <property type="match status" value="1"/>
</dbReference>
<dbReference type="GO" id="GO:0005506">
    <property type="term" value="F:iron ion binding"/>
    <property type="evidence" value="ECO:0007669"/>
    <property type="project" value="UniProtKB-UniRule"/>
</dbReference>
<dbReference type="SUPFAM" id="SSF55856">
    <property type="entry name" value="Cytochrome b5-like heme/steroid binding domain"/>
    <property type="match status" value="1"/>
</dbReference>
<keyword evidence="6 20" id="KW-0349">Heme</keyword>
<feature type="binding site" evidence="19">
    <location>
        <position position="244"/>
    </location>
    <ligand>
        <name>Zn(2+)</name>
        <dbReference type="ChEBI" id="CHEBI:29105"/>
        <label>1</label>
    </ligand>
</feature>
<feature type="binding site" evidence="19">
    <location>
        <position position="249"/>
    </location>
    <ligand>
        <name>Zn(2+)</name>
        <dbReference type="ChEBI" id="CHEBI:29105"/>
        <label>1</label>
    </ligand>
</feature>
<dbReference type="InterPro" id="IPR006694">
    <property type="entry name" value="Fatty_acid_hydroxylase"/>
</dbReference>
<dbReference type="InterPro" id="IPR014430">
    <property type="entry name" value="Scs7"/>
</dbReference>
<evidence type="ECO:0000256" key="11">
    <source>
        <dbReference type="ARBA" id="ARBA00022833"/>
    </source>
</evidence>
<comment type="pathway">
    <text evidence="3">Lipid metabolism.</text>
</comment>
<keyword evidence="10 18" id="KW-0276">Fatty acid metabolism</keyword>
<dbReference type="EC" id="1.-.-.-" evidence="18"/>
<evidence type="ECO:0000256" key="7">
    <source>
        <dbReference type="ARBA" id="ARBA00022692"/>
    </source>
</evidence>
<evidence type="ECO:0000256" key="16">
    <source>
        <dbReference type="ARBA" id="ARBA00023136"/>
    </source>
</evidence>
<comment type="caution">
    <text evidence="23">The sequence shown here is derived from an EMBL/GenBank/DDBJ whole genome shotgun (WGS) entry which is preliminary data.</text>
</comment>
<evidence type="ECO:0000256" key="14">
    <source>
        <dbReference type="ARBA" id="ARBA00023004"/>
    </source>
</evidence>
<dbReference type="SMART" id="SM01117">
    <property type="entry name" value="Cyt-b5"/>
    <property type="match status" value="1"/>
</dbReference>
<evidence type="ECO:0000256" key="6">
    <source>
        <dbReference type="ARBA" id="ARBA00022617"/>
    </source>
</evidence>
<dbReference type="GO" id="GO:0005789">
    <property type="term" value="C:endoplasmic reticulum membrane"/>
    <property type="evidence" value="ECO:0007669"/>
    <property type="project" value="UniProtKB-SubCell"/>
</dbReference>
<feature type="binding site" evidence="19">
    <location>
        <position position="349"/>
    </location>
    <ligand>
        <name>Zn(2+)</name>
        <dbReference type="ChEBI" id="CHEBI:29105"/>
        <label>2</label>
    </ligand>
</feature>
<evidence type="ECO:0000256" key="12">
    <source>
        <dbReference type="ARBA" id="ARBA00022989"/>
    </source>
</evidence>
<comment type="similarity">
    <text evidence="4 18">Belongs to the sterol desaturase family. SCS7 subfamily.</text>
</comment>
<evidence type="ECO:0000256" key="8">
    <source>
        <dbReference type="ARBA" id="ARBA00022723"/>
    </source>
</evidence>
<keyword evidence="24" id="KW-1185">Reference proteome</keyword>
<feature type="transmembrane region" description="Helical" evidence="21">
    <location>
        <begin position="301"/>
        <end position="322"/>
    </location>
</feature>
<evidence type="ECO:0000256" key="21">
    <source>
        <dbReference type="SAM" id="Phobius"/>
    </source>
</evidence>
<evidence type="ECO:0000256" key="3">
    <source>
        <dbReference type="ARBA" id="ARBA00005189"/>
    </source>
</evidence>
<feature type="binding site" evidence="19">
    <location>
        <position position="330"/>
    </location>
    <ligand>
        <name>Zn(2+)</name>
        <dbReference type="ChEBI" id="CHEBI:29105"/>
        <label>2</label>
    </ligand>
</feature>
<dbReference type="InterPro" id="IPR001199">
    <property type="entry name" value="Cyt_B5-like_heme/steroid-bd"/>
</dbReference>
<dbReference type="FunFam" id="3.10.120.10:FF:000007">
    <property type="entry name" value="Sulfite oxidase, mitochondrial"/>
    <property type="match status" value="1"/>
</dbReference>
<dbReference type="GO" id="GO:0080132">
    <property type="term" value="F:fatty acid 2-hydroxylase activity"/>
    <property type="evidence" value="ECO:0007669"/>
    <property type="project" value="InterPro"/>
</dbReference>
<evidence type="ECO:0000256" key="10">
    <source>
        <dbReference type="ARBA" id="ARBA00022832"/>
    </source>
</evidence>
<feature type="transmembrane region" description="Helical" evidence="21">
    <location>
        <begin position="222"/>
        <end position="239"/>
    </location>
</feature>
<dbReference type="PROSITE" id="PS00191">
    <property type="entry name" value="CYTOCHROME_B5_1"/>
    <property type="match status" value="1"/>
</dbReference>
<comment type="subcellular location">
    <subcellularLocation>
        <location evidence="1">Endoplasmic reticulum membrane</location>
        <topology evidence="1">Multi-pass membrane protein</topology>
    </subcellularLocation>
</comment>
<evidence type="ECO:0000256" key="18">
    <source>
        <dbReference type="PIRNR" id="PIRNR005149"/>
    </source>
</evidence>
<evidence type="ECO:0000256" key="20">
    <source>
        <dbReference type="PIRSR" id="PIRSR005149-50"/>
    </source>
</evidence>
<dbReference type="PANTHER" id="PTHR12863:SF1">
    <property type="entry name" value="FATTY ACID 2-HYDROXYLASE"/>
    <property type="match status" value="1"/>
</dbReference>
<feature type="binding site" description="axial binding residue" evidence="20">
    <location>
        <position position="69"/>
    </location>
    <ligand>
        <name>heme</name>
        <dbReference type="ChEBI" id="CHEBI:30413"/>
    </ligand>
    <ligandPart>
        <name>Fe</name>
        <dbReference type="ChEBI" id="CHEBI:18248"/>
    </ligandPart>
</feature>
<dbReference type="PIRSF" id="PIRSF005149">
    <property type="entry name" value="IPC-B_HD"/>
    <property type="match status" value="1"/>
</dbReference>
<evidence type="ECO:0000259" key="22">
    <source>
        <dbReference type="PROSITE" id="PS50255"/>
    </source>
</evidence>
<comment type="cofactor">
    <cofactor evidence="20">
        <name>Fe cation</name>
        <dbReference type="ChEBI" id="CHEBI:24875"/>
    </cofactor>
</comment>
<dbReference type="GO" id="GO:0020037">
    <property type="term" value="F:heme binding"/>
    <property type="evidence" value="ECO:0007669"/>
    <property type="project" value="InterPro"/>
</dbReference>
<dbReference type="InterPro" id="IPR018506">
    <property type="entry name" value="Cyt_B5_heme-BS"/>
</dbReference>
<feature type="binding site" evidence="19">
    <location>
        <position position="268"/>
    </location>
    <ligand>
        <name>Zn(2+)</name>
        <dbReference type="ChEBI" id="CHEBI:29105"/>
        <label>1</label>
    </ligand>
</feature>
<keyword evidence="9 18" id="KW-0256">Endoplasmic reticulum</keyword>
<feature type="binding site" evidence="19">
    <location>
        <position position="272"/>
    </location>
    <ligand>
        <name>Zn(2+)</name>
        <dbReference type="ChEBI" id="CHEBI:29105"/>
        <label>1</label>
    </ligand>
</feature>
<proteinExistence type="inferred from homology"/>
<keyword evidence="17 18" id="KW-0275">Fatty acid biosynthesis</keyword>
<feature type="domain" description="Cytochrome b5 heme-binding" evidence="22">
    <location>
        <begin position="5"/>
        <end position="86"/>
    </location>
</feature>
<protein>
    <recommendedName>
        <fullName evidence="18">Ceramide very long chain fatty acid hydroxylase</fullName>
        <ecNumber evidence="18">1.-.-.-</ecNumber>
    </recommendedName>
</protein>
<evidence type="ECO:0000256" key="4">
    <source>
        <dbReference type="ARBA" id="ARBA00005747"/>
    </source>
</evidence>
<feature type="binding site" evidence="19">
    <location>
        <position position="348"/>
    </location>
    <ligand>
        <name>Zn(2+)</name>
        <dbReference type="ChEBI" id="CHEBI:29105"/>
        <label>1</label>
    </ligand>
</feature>
<comment type="cofactor">
    <cofactor evidence="18 19">
        <name>Zn(2+)</name>
        <dbReference type="ChEBI" id="CHEBI:29105"/>
    </cofactor>
    <text evidence="18 19">Binds 2 Zn(2+) ions per subunit that likely form a catalytic dimetal center.</text>
</comment>
<dbReference type="GO" id="GO:0006633">
    <property type="term" value="P:fatty acid biosynthetic process"/>
    <property type="evidence" value="ECO:0007669"/>
    <property type="project" value="UniProtKB-KW"/>
</dbReference>
<feature type="transmembrane region" description="Helical" evidence="21">
    <location>
        <begin position="168"/>
        <end position="185"/>
    </location>
</feature>
<sequence length="374" mass="43155">MSKRVRIYTAEDVAAHKTQGNCWLSRRGKVYNVSKFVNDHPGGDDILLKYAGQNVEGVMAGKDGEQHEHSDAAYEMLEEYQIGKLGTEESILRDDFEASDDFHPETTEPDEDFKKNQFLDLSKPLIRQVWEGNFSKSYYLQQVHQPRHLPESARLFGPSIFEAATRTYWWVIPLFWGPIFSYLFLRSLVQFSIAPRVLPAFTANPVAPFAHLSQALATGTPLLQTGACFLLGNFIWTILEYTLHRFLFHIDYWLPDHPLAILLHFSMHGVHHYLPMDRLRLVMPPMLFIALQAPFTRLAHVLFPAAVANGIISGAFAFYILYDLMHYALHHTQLPAYMREQKRYHLAHHYKNFELGFGVTSKFWDVLFNTVLPL</sequence>
<comment type="function">
    <text evidence="18">Ceramide hydroxylase involved in the hydroxylation of sphingolipid-associated very long chain fatty acids. Postulated to hydroxylate the very long chain fatty acid of dihydroceramides and phytoceramides at C-2.</text>
</comment>
<evidence type="ECO:0000256" key="9">
    <source>
        <dbReference type="ARBA" id="ARBA00022824"/>
    </source>
</evidence>
<keyword evidence="11 19" id="KW-0862">Zinc</keyword>
<gene>
    <name evidence="23" type="ORF">DFH07DRAFT_492692</name>
</gene>
<evidence type="ECO:0000256" key="2">
    <source>
        <dbReference type="ARBA" id="ARBA00004991"/>
    </source>
</evidence>
<keyword evidence="15 18" id="KW-0443">Lipid metabolism</keyword>
<keyword evidence="16 18" id="KW-0472">Membrane</keyword>
<dbReference type="Proteomes" id="UP001215280">
    <property type="component" value="Unassembled WGS sequence"/>
</dbReference>
<evidence type="ECO:0000256" key="15">
    <source>
        <dbReference type="ARBA" id="ARBA00023098"/>
    </source>
</evidence>
<dbReference type="PANTHER" id="PTHR12863">
    <property type="entry name" value="FATTY ACID HYDROXYLASE"/>
    <property type="match status" value="1"/>
</dbReference>
<keyword evidence="8 18" id="KW-0479">Metal-binding</keyword>
<keyword evidence="7 21" id="KW-0812">Transmembrane</keyword>
<name>A0AAD7ND81_9AGAR</name>
<dbReference type="Pfam" id="PF04116">
    <property type="entry name" value="FA_hydroxylase"/>
    <property type="match status" value="1"/>
</dbReference>
<keyword evidence="14 18" id="KW-0408">Iron</keyword>
<dbReference type="AlphaFoldDB" id="A0AAD7ND81"/>
<feature type="binding site" description="axial binding residue" evidence="20">
    <location>
        <position position="40"/>
    </location>
    <ligand>
        <name>heme</name>
        <dbReference type="ChEBI" id="CHEBI:30413"/>
    </ligand>
    <ligandPart>
        <name>Fe</name>
        <dbReference type="ChEBI" id="CHEBI:18248"/>
    </ligandPart>
</feature>
<reference evidence="23" key="1">
    <citation type="submission" date="2023-03" db="EMBL/GenBank/DDBJ databases">
        <title>Massive genome expansion in bonnet fungi (Mycena s.s.) driven by repeated elements and novel gene families across ecological guilds.</title>
        <authorList>
            <consortium name="Lawrence Berkeley National Laboratory"/>
            <person name="Harder C.B."/>
            <person name="Miyauchi S."/>
            <person name="Viragh M."/>
            <person name="Kuo A."/>
            <person name="Thoen E."/>
            <person name="Andreopoulos B."/>
            <person name="Lu D."/>
            <person name="Skrede I."/>
            <person name="Drula E."/>
            <person name="Henrissat B."/>
            <person name="Morin E."/>
            <person name="Kohler A."/>
            <person name="Barry K."/>
            <person name="LaButti K."/>
            <person name="Morin E."/>
            <person name="Salamov A."/>
            <person name="Lipzen A."/>
            <person name="Mereny Z."/>
            <person name="Hegedus B."/>
            <person name="Baldrian P."/>
            <person name="Stursova M."/>
            <person name="Weitz H."/>
            <person name="Taylor A."/>
            <person name="Grigoriev I.V."/>
            <person name="Nagy L.G."/>
            <person name="Martin F."/>
            <person name="Kauserud H."/>
        </authorList>
    </citation>
    <scope>NUCLEOTIDE SEQUENCE</scope>
    <source>
        <strain evidence="23">CBHHK188m</strain>
    </source>
</reference>